<reference evidence="4 5" key="1">
    <citation type="submission" date="2018-12" db="EMBL/GenBank/DDBJ databases">
        <authorList>
            <consortium name="Pathogen Informatics"/>
        </authorList>
    </citation>
    <scope>NUCLEOTIDE SEQUENCE [LARGE SCALE GENOMIC DNA]</scope>
    <source>
        <strain evidence="4 5">NCTC10036</strain>
    </source>
</reference>
<accession>A0A3S5AR65</accession>
<keyword evidence="3" id="KW-0378">Hydrolase</keyword>
<dbReference type="Gene3D" id="3.90.79.10">
    <property type="entry name" value="Nucleoside Triphosphate Pyrophosphohydrolase"/>
    <property type="match status" value="1"/>
</dbReference>
<dbReference type="RefSeq" id="WP_054305108.1">
    <property type="nucleotide sequence ID" value="NZ_CAMIPJ010000010.1"/>
</dbReference>
<proteinExistence type="predicted"/>
<keyword evidence="6" id="KW-1185">Reference proteome</keyword>
<evidence type="ECO:0000313" key="3">
    <source>
        <dbReference type="EMBL" id="MBH1931689.1"/>
    </source>
</evidence>
<evidence type="ECO:0000256" key="1">
    <source>
        <dbReference type="ARBA" id="ARBA00001946"/>
    </source>
</evidence>
<evidence type="ECO:0000313" key="5">
    <source>
        <dbReference type="Proteomes" id="UP000281904"/>
    </source>
</evidence>
<gene>
    <name evidence="3" type="ORF">I5U13_18700</name>
    <name evidence="4" type="ORF">NCTC10036_01870</name>
</gene>
<organism evidence="4 5">
    <name type="scientific">Serratia rubidaea</name>
    <name type="common">Serratia marinorubra</name>
    <dbReference type="NCBI Taxonomy" id="61652"/>
    <lineage>
        <taxon>Bacteria</taxon>
        <taxon>Pseudomonadati</taxon>
        <taxon>Pseudomonadota</taxon>
        <taxon>Gammaproteobacteria</taxon>
        <taxon>Enterobacterales</taxon>
        <taxon>Yersiniaceae</taxon>
        <taxon>Serratia</taxon>
    </lineage>
</organism>
<keyword evidence="4" id="KW-0548">Nucleotidyltransferase</keyword>
<dbReference type="Proteomes" id="UP000281904">
    <property type="component" value="Chromosome"/>
</dbReference>
<reference evidence="3 6" key="2">
    <citation type="submission" date="2020-11" db="EMBL/GenBank/DDBJ databases">
        <title>Enhanced detection system for hospital associated transmission using whole genome sequencing surveillance.</title>
        <authorList>
            <person name="Harrison L.H."/>
            <person name="Van Tyne D."/>
            <person name="Marsh J.W."/>
            <person name="Griffith M.P."/>
            <person name="Snyder D.J."/>
            <person name="Cooper V.S."/>
            <person name="Mustapha M."/>
        </authorList>
    </citation>
    <scope>NUCLEOTIDE SEQUENCE [LARGE SCALE GENOMIC DNA]</scope>
    <source>
        <strain evidence="3 6">SER00230</strain>
    </source>
</reference>
<evidence type="ECO:0000259" key="2">
    <source>
        <dbReference type="PROSITE" id="PS51462"/>
    </source>
</evidence>
<keyword evidence="4" id="KW-0808">Transferase</keyword>
<dbReference type="PANTHER" id="PTHR43736">
    <property type="entry name" value="ADP-RIBOSE PYROPHOSPHATASE"/>
    <property type="match status" value="1"/>
</dbReference>
<dbReference type="Gene3D" id="1.10.10.10">
    <property type="entry name" value="Winged helix-like DNA-binding domain superfamily/Winged helix DNA-binding domain"/>
    <property type="match status" value="1"/>
</dbReference>
<dbReference type="SUPFAM" id="SSF46785">
    <property type="entry name" value="Winged helix' DNA-binding domain"/>
    <property type="match status" value="1"/>
</dbReference>
<dbReference type="InterPro" id="IPR036388">
    <property type="entry name" value="WH-like_DNA-bd_sf"/>
</dbReference>
<dbReference type="PANTHER" id="PTHR43736:SF4">
    <property type="entry name" value="SLR1690 PROTEIN"/>
    <property type="match status" value="1"/>
</dbReference>
<dbReference type="GeneID" id="61763168"/>
<dbReference type="EMBL" id="LR134493">
    <property type="protein sequence ID" value="VEI64437.1"/>
    <property type="molecule type" value="Genomic_DNA"/>
</dbReference>
<protein>
    <submittedName>
        <fullName evidence="4">Bifunctional nicotinamide mononucleotide adenylyltransferase/ADP-ribose pyrophosphatase</fullName>
    </submittedName>
    <submittedName>
        <fullName evidence="3">NUDIX hydrolase</fullName>
    </submittedName>
</protein>
<dbReference type="SUPFAM" id="SSF55811">
    <property type="entry name" value="Nudix"/>
    <property type="match status" value="1"/>
</dbReference>
<dbReference type="Proteomes" id="UP000624159">
    <property type="component" value="Unassembled WGS sequence"/>
</dbReference>
<comment type="cofactor">
    <cofactor evidence="1">
        <name>Mg(2+)</name>
        <dbReference type="ChEBI" id="CHEBI:18420"/>
    </cofactor>
</comment>
<evidence type="ECO:0000313" key="6">
    <source>
        <dbReference type="Proteomes" id="UP000624159"/>
    </source>
</evidence>
<dbReference type="PROSITE" id="PS51462">
    <property type="entry name" value="NUDIX"/>
    <property type="match status" value="1"/>
</dbReference>
<dbReference type="InterPro" id="IPR015797">
    <property type="entry name" value="NUDIX_hydrolase-like_dom_sf"/>
</dbReference>
<dbReference type="InterPro" id="IPR000086">
    <property type="entry name" value="NUDIX_hydrolase_dom"/>
</dbReference>
<feature type="domain" description="Nudix hydrolase" evidence="2">
    <location>
        <begin position="18"/>
        <end position="151"/>
    </location>
</feature>
<dbReference type="Pfam" id="PF00293">
    <property type="entry name" value="NUDIX"/>
    <property type="match status" value="1"/>
</dbReference>
<dbReference type="AlphaFoldDB" id="A0A3S5AR65"/>
<evidence type="ECO:0000313" key="4">
    <source>
        <dbReference type="EMBL" id="VEI64437.1"/>
    </source>
</evidence>
<dbReference type="Pfam" id="PF21906">
    <property type="entry name" value="WHD_NrtR"/>
    <property type="match status" value="1"/>
</dbReference>
<dbReference type="InterPro" id="IPR036390">
    <property type="entry name" value="WH_DNA-bd_sf"/>
</dbReference>
<sequence>MSTETDYLQNYDASRFPAPIVTVDSVLFTVHQEQLCVLMVKRANHPFQGRWGLPGGFIDLQRDDSTGATAQRKLMEKTGIAPPYLAQLASFSGRERDPRGWSLTTVYFALIAHADCQAHIADVDDAAWLPLATLRTQPLAFDHLTIIDAALQRLRQKTAYSMLPVYCLPTEFTLSQLQEVMEIILDRSVQRKSLMRRFEAAEMFEDTGKMMATGARKARLYRKKAGVDMRNFSRNLMVE</sequence>
<dbReference type="GO" id="GO:0016787">
    <property type="term" value="F:hydrolase activity"/>
    <property type="evidence" value="ECO:0007669"/>
    <property type="project" value="UniProtKB-KW"/>
</dbReference>
<name>A0A3S5AR65_SERRU</name>
<dbReference type="InterPro" id="IPR054105">
    <property type="entry name" value="WHD_NrtR"/>
</dbReference>
<dbReference type="EMBL" id="JADULK010000010">
    <property type="protein sequence ID" value="MBH1931689.1"/>
    <property type="molecule type" value="Genomic_DNA"/>
</dbReference>
<dbReference type="GO" id="GO:0016779">
    <property type="term" value="F:nucleotidyltransferase activity"/>
    <property type="evidence" value="ECO:0007669"/>
    <property type="project" value="UniProtKB-KW"/>
</dbReference>
<dbReference type="CDD" id="cd18873">
    <property type="entry name" value="NUDIX_NadM_like"/>
    <property type="match status" value="1"/>
</dbReference>